<evidence type="ECO:0000313" key="1">
    <source>
        <dbReference type="EMBL" id="KKN14310.1"/>
    </source>
</evidence>
<accession>A0A0F9N428</accession>
<dbReference type="EMBL" id="LAZR01003829">
    <property type="protein sequence ID" value="KKN14310.1"/>
    <property type="molecule type" value="Genomic_DNA"/>
</dbReference>
<gene>
    <name evidence="1" type="ORF">LCGC14_0997320</name>
</gene>
<comment type="caution">
    <text evidence="1">The sequence shown here is derived from an EMBL/GenBank/DDBJ whole genome shotgun (WGS) entry which is preliminary data.</text>
</comment>
<proteinExistence type="predicted"/>
<name>A0A0F9N428_9ZZZZ</name>
<sequence length="218" mass="25485">MPMLRLSTDIKKCSNCSCLLDNREMERGSLILTRWTDGKTNHSLANISGDIRHDFLVKCPQCLYLVWFNQLQPIESINSFTSVQDPLKHSTAFSIPKFDDYIDELKSGRINVENEQALRKVAWWAGNDARRDREVNIRMLGDEIENLHTLAAMIDVSIVHDRLTKVEIKRELGLFDEAEHLISESFQYKHLERNKLFIQTLIQKQDHHVQAYPFIKFE</sequence>
<reference evidence="1" key="1">
    <citation type="journal article" date="2015" name="Nature">
        <title>Complex archaea that bridge the gap between prokaryotes and eukaryotes.</title>
        <authorList>
            <person name="Spang A."/>
            <person name="Saw J.H."/>
            <person name="Jorgensen S.L."/>
            <person name="Zaremba-Niedzwiedzka K."/>
            <person name="Martijn J."/>
            <person name="Lind A.E."/>
            <person name="van Eijk R."/>
            <person name="Schleper C."/>
            <person name="Guy L."/>
            <person name="Ettema T.J."/>
        </authorList>
    </citation>
    <scope>NUCLEOTIDE SEQUENCE</scope>
</reference>
<evidence type="ECO:0008006" key="2">
    <source>
        <dbReference type="Google" id="ProtNLM"/>
    </source>
</evidence>
<dbReference type="AlphaFoldDB" id="A0A0F9N428"/>
<organism evidence="1">
    <name type="scientific">marine sediment metagenome</name>
    <dbReference type="NCBI Taxonomy" id="412755"/>
    <lineage>
        <taxon>unclassified sequences</taxon>
        <taxon>metagenomes</taxon>
        <taxon>ecological metagenomes</taxon>
    </lineage>
</organism>
<protein>
    <recommendedName>
        <fullName evidence="2">CpXC domain-containing protein</fullName>
    </recommendedName>
</protein>